<feature type="compositionally biased region" description="Pro residues" evidence="1">
    <location>
        <begin position="36"/>
        <end position="46"/>
    </location>
</feature>
<keyword evidence="2" id="KW-0131">Cell cycle</keyword>
<keyword evidence="2" id="KW-0132">Cell division</keyword>
<feature type="region of interest" description="Disordered" evidence="1">
    <location>
        <begin position="76"/>
        <end position="139"/>
    </location>
</feature>
<dbReference type="AlphaFoldDB" id="A0A1D6JLC4"/>
<organism evidence="2">
    <name type="scientific">Zea mays</name>
    <name type="common">Maize</name>
    <dbReference type="NCBI Taxonomy" id="4577"/>
    <lineage>
        <taxon>Eukaryota</taxon>
        <taxon>Viridiplantae</taxon>
        <taxon>Streptophyta</taxon>
        <taxon>Embryophyta</taxon>
        <taxon>Tracheophyta</taxon>
        <taxon>Spermatophyta</taxon>
        <taxon>Magnoliopsida</taxon>
        <taxon>Liliopsida</taxon>
        <taxon>Poales</taxon>
        <taxon>Poaceae</taxon>
        <taxon>PACMAD clade</taxon>
        <taxon>Panicoideae</taxon>
        <taxon>Andropogonodae</taxon>
        <taxon>Andropogoneae</taxon>
        <taxon>Tripsacinae</taxon>
        <taxon>Zea</taxon>
    </lineage>
</organism>
<feature type="compositionally biased region" description="Basic and acidic residues" evidence="1">
    <location>
        <begin position="98"/>
        <end position="109"/>
    </location>
</feature>
<dbReference type="EMBL" id="CM007647">
    <property type="protein sequence ID" value="ONL92946.1"/>
    <property type="molecule type" value="Genomic_DNA"/>
</dbReference>
<accession>A0A1D6JLC4</accession>
<feature type="compositionally biased region" description="Gly residues" evidence="1">
    <location>
        <begin position="87"/>
        <end position="96"/>
    </location>
</feature>
<gene>
    <name evidence="2" type="ORF">ZEAMMB73_Zm00001d027373</name>
</gene>
<reference evidence="2" key="1">
    <citation type="submission" date="2015-12" db="EMBL/GenBank/DDBJ databases">
        <title>Update maize B73 reference genome by single molecule sequencing technologies.</title>
        <authorList>
            <consortium name="Maize Genome Sequencing Project"/>
            <person name="Ware D."/>
        </authorList>
    </citation>
    <scope>NUCLEOTIDE SEQUENCE [LARGE SCALE GENOMIC DNA]</scope>
    <source>
        <tissue evidence="2">Seedling</tissue>
    </source>
</reference>
<proteinExistence type="predicted"/>
<feature type="non-terminal residue" evidence="2">
    <location>
        <position position="1"/>
    </location>
</feature>
<feature type="region of interest" description="Disordered" evidence="1">
    <location>
        <begin position="1"/>
        <end position="46"/>
    </location>
</feature>
<evidence type="ECO:0000256" key="1">
    <source>
        <dbReference type="SAM" id="MobiDB-lite"/>
    </source>
</evidence>
<evidence type="ECO:0000313" key="2">
    <source>
        <dbReference type="EMBL" id="ONL92946.1"/>
    </source>
</evidence>
<feature type="compositionally biased region" description="Basic and acidic residues" evidence="1">
    <location>
        <begin position="130"/>
        <end position="139"/>
    </location>
</feature>
<name>A0A1D6JLC4_MAIZE</name>
<dbReference type="GO" id="GO:0051301">
    <property type="term" value="P:cell division"/>
    <property type="evidence" value="ECO:0007669"/>
    <property type="project" value="UniProtKB-KW"/>
</dbReference>
<protein>
    <submittedName>
        <fullName evidence="2">Cell division control protein2-like protein</fullName>
    </submittedName>
</protein>
<sequence length="139" mass="14729">RRGRGADQHPAALVGGRQLQLHQPPPFPVSSASASPPNPLPFLHPTPLPLPLPRHLVRSAPAAAAAFALGARNGAVREGGEDRGGHVRGGVQGAGQGHQRDDRAQEDPPRAGGRGRPVHRHPRDLSPQGDEPRQHRQIT</sequence>